<dbReference type="EMBL" id="JAOPGA020001311">
    <property type="protein sequence ID" value="KAL0487165.1"/>
    <property type="molecule type" value="Genomic_DNA"/>
</dbReference>
<feature type="domain" description="Zn(2)-C6 fungal-type" evidence="1">
    <location>
        <begin position="24"/>
        <end position="54"/>
    </location>
</feature>
<dbReference type="InterPro" id="IPR036864">
    <property type="entry name" value="Zn2-C6_fun-type_DNA-bd_sf"/>
</dbReference>
<dbReference type="SMART" id="SM00066">
    <property type="entry name" value="GAL4"/>
    <property type="match status" value="1"/>
</dbReference>
<organism evidence="2 3">
    <name type="scientific">Acrasis kona</name>
    <dbReference type="NCBI Taxonomy" id="1008807"/>
    <lineage>
        <taxon>Eukaryota</taxon>
        <taxon>Discoba</taxon>
        <taxon>Heterolobosea</taxon>
        <taxon>Tetramitia</taxon>
        <taxon>Eutetramitia</taxon>
        <taxon>Acrasidae</taxon>
        <taxon>Acrasis</taxon>
    </lineage>
</organism>
<dbReference type="SUPFAM" id="SSF57701">
    <property type="entry name" value="Zn2/Cys6 DNA-binding domain"/>
    <property type="match status" value="1"/>
</dbReference>
<dbReference type="AlphaFoldDB" id="A0AAW2ZCJ2"/>
<evidence type="ECO:0000259" key="1">
    <source>
        <dbReference type="PROSITE" id="PS50048"/>
    </source>
</evidence>
<protein>
    <submittedName>
        <fullName evidence="2">RDS1</fullName>
    </submittedName>
</protein>
<dbReference type="Pfam" id="PF00172">
    <property type="entry name" value="Zn_clus"/>
    <property type="match status" value="1"/>
</dbReference>
<comment type="caution">
    <text evidence="2">The sequence shown here is derived from an EMBL/GenBank/DDBJ whole genome shotgun (WGS) entry which is preliminary data.</text>
</comment>
<dbReference type="Gene3D" id="4.10.240.10">
    <property type="entry name" value="Zn(2)-C6 fungal-type DNA-binding domain"/>
    <property type="match status" value="1"/>
</dbReference>
<dbReference type="InterPro" id="IPR001138">
    <property type="entry name" value="Zn2Cys6_DnaBD"/>
</dbReference>
<dbReference type="CDD" id="cd00067">
    <property type="entry name" value="GAL4"/>
    <property type="match status" value="1"/>
</dbReference>
<accession>A0AAW2ZCJ2</accession>
<name>A0AAW2ZCJ2_9EUKA</name>
<proteinExistence type="predicted"/>
<dbReference type="GO" id="GO:0000981">
    <property type="term" value="F:DNA-binding transcription factor activity, RNA polymerase II-specific"/>
    <property type="evidence" value="ECO:0007669"/>
    <property type="project" value="InterPro"/>
</dbReference>
<dbReference type="Proteomes" id="UP001431209">
    <property type="component" value="Unassembled WGS sequence"/>
</dbReference>
<evidence type="ECO:0000313" key="3">
    <source>
        <dbReference type="Proteomes" id="UP001431209"/>
    </source>
</evidence>
<sequence>MSDMIAQEVGGYPTRPFVYLADNICANCKKLHKKCDRQLPECSRCIRRSRQCHYEDKIDCFSSQTVSTSASIIRLDPNKRVKYFTIDLLENCLFEIQFRMPIITCEELKNILMYIDETNEKTKTALKPQRDNLAFVYSVLAVKFKREGNIEQSELLYQNCRNLIMGDNFEYVINNFVTAASFFFLGVYCSLGEDQPRSSFYLSNVEGYVQNVERRGGPYHPCHDILKDGYEIIKLFLQTKTATEAIEKVVGKFCFKIISLKSFYSSEHGRSMVHDKRIAEIFANASFPYTQEQVRGTLTDRENGDYILKNICECHLDCHQKLYDLTKHPCFLGRKLTAHFTYEGMRLYRFILMGDDEKAFVIADSIVRFLLSSDYSKCVFLLIVVDIIIITTEYHIRCIEACTDPVKIKYLLECLRQEQKSLLYLHYRYFRNRTEQILKRLECICENFVLVNQQIAPVKQETSTDPSTKVKTQSDDNNKFESDMFTSFF</sequence>
<dbReference type="GO" id="GO:0008270">
    <property type="term" value="F:zinc ion binding"/>
    <property type="evidence" value="ECO:0007669"/>
    <property type="project" value="InterPro"/>
</dbReference>
<dbReference type="PROSITE" id="PS50048">
    <property type="entry name" value="ZN2_CY6_FUNGAL_2"/>
    <property type="match status" value="1"/>
</dbReference>
<evidence type="ECO:0000313" key="2">
    <source>
        <dbReference type="EMBL" id="KAL0487165.1"/>
    </source>
</evidence>
<reference evidence="2 3" key="1">
    <citation type="submission" date="2024-03" db="EMBL/GenBank/DDBJ databases">
        <title>The Acrasis kona genome and developmental transcriptomes reveal deep origins of eukaryotic multicellular pathways.</title>
        <authorList>
            <person name="Sheikh S."/>
            <person name="Fu C.-J."/>
            <person name="Brown M.W."/>
            <person name="Baldauf S.L."/>
        </authorList>
    </citation>
    <scope>NUCLEOTIDE SEQUENCE [LARGE SCALE GENOMIC DNA]</scope>
    <source>
        <strain evidence="2 3">ATCC MYA-3509</strain>
    </source>
</reference>
<keyword evidence="3" id="KW-1185">Reference proteome</keyword>
<gene>
    <name evidence="2" type="ORF">AKO1_001045</name>
</gene>